<evidence type="ECO:0000313" key="4">
    <source>
        <dbReference type="Proteomes" id="UP000007797"/>
    </source>
</evidence>
<feature type="compositionally biased region" description="Low complexity" evidence="1">
    <location>
        <begin position="403"/>
        <end position="421"/>
    </location>
</feature>
<dbReference type="InterPro" id="IPR036361">
    <property type="entry name" value="SAP_dom_sf"/>
</dbReference>
<feature type="compositionally biased region" description="Basic and acidic residues" evidence="1">
    <location>
        <begin position="58"/>
        <end position="80"/>
    </location>
</feature>
<dbReference type="STRING" id="1054147.F4PWS4"/>
<proteinExistence type="predicted"/>
<dbReference type="SUPFAM" id="SSF54928">
    <property type="entry name" value="RNA-binding domain, RBD"/>
    <property type="match status" value="1"/>
</dbReference>
<dbReference type="InterPro" id="IPR003034">
    <property type="entry name" value="SAP_dom"/>
</dbReference>
<feature type="compositionally biased region" description="Basic and acidic residues" evidence="1">
    <location>
        <begin position="88"/>
        <end position="111"/>
    </location>
</feature>
<accession>F4PWS4</accession>
<dbReference type="Gene3D" id="3.30.70.330">
    <property type="match status" value="1"/>
</dbReference>
<dbReference type="GO" id="GO:0003677">
    <property type="term" value="F:DNA binding"/>
    <property type="evidence" value="ECO:0007669"/>
    <property type="project" value="UniProtKB-KW"/>
</dbReference>
<reference evidence="4" key="1">
    <citation type="journal article" date="2011" name="Genome Res.">
        <title>Phylogeny-wide analysis of social amoeba genomes highlights ancient origins for complex intercellular communication.</title>
        <authorList>
            <person name="Heidel A.J."/>
            <person name="Lawal H.M."/>
            <person name="Felder M."/>
            <person name="Schilde C."/>
            <person name="Helps N.R."/>
            <person name="Tunggal B."/>
            <person name="Rivero F."/>
            <person name="John U."/>
            <person name="Schleicher M."/>
            <person name="Eichinger L."/>
            <person name="Platzer M."/>
            <person name="Noegel A.A."/>
            <person name="Schaap P."/>
            <person name="Gloeckner G."/>
        </authorList>
    </citation>
    <scope>NUCLEOTIDE SEQUENCE [LARGE SCALE GENOMIC DNA]</scope>
    <source>
        <strain evidence="4">SH3</strain>
    </source>
</reference>
<evidence type="ECO:0000313" key="3">
    <source>
        <dbReference type="EMBL" id="EGG20438.1"/>
    </source>
</evidence>
<dbReference type="OrthoDB" id="5348404at2759"/>
<feature type="region of interest" description="Disordered" evidence="1">
    <location>
        <begin position="40"/>
        <end position="247"/>
    </location>
</feature>
<feature type="compositionally biased region" description="Low complexity" evidence="1">
    <location>
        <begin position="363"/>
        <end position="396"/>
    </location>
</feature>
<feature type="region of interest" description="Disordered" evidence="1">
    <location>
        <begin position="328"/>
        <end position="425"/>
    </location>
</feature>
<feature type="compositionally biased region" description="Acidic residues" evidence="1">
    <location>
        <begin position="146"/>
        <end position="159"/>
    </location>
</feature>
<evidence type="ECO:0000256" key="1">
    <source>
        <dbReference type="SAM" id="MobiDB-lite"/>
    </source>
</evidence>
<dbReference type="RefSeq" id="XP_004367421.1">
    <property type="nucleotide sequence ID" value="XM_004367364.1"/>
</dbReference>
<dbReference type="Proteomes" id="UP000007797">
    <property type="component" value="Unassembled WGS sequence"/>
</dbReference>
<dbReference type="SMART" id="SM00513">
    <property type="entry name" value="SAP"/>
    <property type="match status" value="1"/>
</dbReference>
<dbReference type="PANTHER" id="PTHR47031">
    <property type="entry name" value="SAP DNA-BINDING DOMAIN-CONTAINING PROTEIN"/>
    <property type="match status" value="1"/>
</dbReference>
<evidence type="ECO:0000259" key="2">
    <source>
        <dbReference type="SMART" id="SM00513"/>
    </source>
</evidence>
<dbReference type="AlphaFoldDB" id="F4PWS4"/>
<dbReference type="Pfam" id="PF02037">
    <property type="entry name" value="SAP"/>
    <property type="match status" value="1"/>
</dbReference>
<name>F4PWS4_CACFS</name>
<dbReference type="InterPro" id="IPR035979">
    <property type="entry name" value="RBD_domain_sf"/>
</dbReference>
<dbReference type="OMA" id="NENMEAD"/>
<dbReference type="InterPro" id="IPR034257">
    <property type="entry name" value="Acinus_RRM"/>
</dbReference>
<protein>
    <submittedName>
        <fullName evidence="3">SAP DNA-binding domain-containing protein</fullName>
    </submittedName>
</protein>
<feature type="compositionally biased region" description="Polar residues" evidence="1">
    <location>
        <begin position="236"/>
        <end position="247"/>
    </location>
</feature>
<dbReference type="KEGG" id="dfa:DFA_07562"/>
<dbReference type="SUPFAM" id="SSF68906">
    <property type="entry name" value="SAP domain"/>
    <property type="match status" value="1"/>
</dbReference>
<dbReference type="PANTHER" id="PTHR47031:SF3">
    <property type="entry name" value="SAP DOMAIN-CONTAINING PROTEIN"/>
    <property type="match status" value="1"/>
</dbReference>
<feature type="compositionally biased region" description="Low complexity" evidence="1">
    <location>
        <begin position="164"/>
        <end position="235"/>
    </location>
</feature>
<keyword evidence="4" id="KW-1185">Reference proteome</keyword>
<sequence>MTIVPSKLKVTELREELDKRGIKTTGLLKAALVEKLEQVLKEEEEKGTTTTTATTTTEKQEDNKEKEEEQTNKDSNDNDNKVGGQEDADMKESSLDKPEAVAGDKKRKDMEKNDDDDNNKNDSKVDQEEVEEPKQPSTKTKKLNEDDVDYAVDYSDSDSDVTTKKQSTTTTTTTKPTTSTTITSPTPTTTSTATNEKPLSSTTSTSTSTTSTTNTKTSSPSPSSSLSSSTNNTNTIQQETRQSVPPSTRNITNILFIDKFVRPLKESACKDMLAETGNIVDFWMNNIKSYCYVSYTTEDEAAKTREAVYGLVWPPQNRSPLTAEFVTQEEAEKVKSGSAQPKEAHPATFPASPVLPSNKTKKQQPQTKPQQINNNNNNNTNANSNNNNTNNTNTSNIKKEKNINNNNNNNTNNNNNNNNNNKPKEKQIDSRYTATKSTPIIHYRILTEDEVARRYRGPWDSAIKIRVNSTIQEAEDLYTKLMNPDKLVRTPLPMEYNKLMTIHTEVMDIVNKTVAQMTGHLLDAQQLVDMTKSIKVRLCNVEMTQSVNHHPEELNQIKITGGKLYDIIESFYKTKDQFIKLKGYTKDLKDSKELNAVLTLQNRGMQQRKKEMEDTLVSQRIEFNDTVATLEKQ</sequence>
<gene>
    <name evidence="3" type="ORF">DFA_07562</name>
</gene>
<dbReference type="CDD" id="cd12432">
    <property type="entry name" value="RRM_ACINU"/>
    <property type="match status" value="1"/>
</dbReference>
<dbReference type="Gene3D" id="1.10.720.30">
    <property type="entry name" value="SAP domain"/>
    <property type="match status" value="1"/>
</dbReference>
<dbReference type="EMBL" id="GL883013">
    <property type="protein sequence ID" value="EGG20438.1"/>
    <property type="molecule type" value="Genomic_DNA"/>
</dbReference>
<feature type="compositionally biased region" description="Basic and acidic residues" evidence="1">
    <location>
        <begin position="118"/>
        <end position="127"/>
    </location>
</feature>
<organism evidence="3 4">
    <name type="scientific">Cavenderia fasciculata</name>
    <name type="common">Slime mold</name>
    <name type="synonym">Dictyostelium fasciculatum</name>
    <dbReference type="NCBI Taxonomy" id="261658"/>
    <lineage>
        <taxon>Eukaryota</taxon>
        <taxon>Amoebozoa</taxon>
        <taxon>Evosea</taxon>
        <taxon>Eumycetozoa</taxon>
        <taxon>Dictyostelia</taxon>
        <taxon>Acytosteliales</taxon>
        <taxon>Cavenderiaceae</taxon>
        <taxon>Cavenderia</taxon>
    </lineage>
</organism>
<dbReference type="InterPro" id="IPR012677">
    <property type="entry name" value="Nucleotide-bd_a/b_plait_sf"/>
</dbReference>
<feature type="domain" description="SAP" evidence="2">
    <location>
        <begin position="5"/>
        <end position="40"/>
    </location>
</feature>
<keyword evidence="3" id="KW-0238">DNA-binding</keyword>
<dbReference type="GeneID" id="14871916"/>
<feature type="compositionally biased region" description="Low complexity" evidence="1">
    <location>
        <begin position="48"/>
        <end position="57"/>
    </location>
</feature>